<protein>
    <submittedName>
        <fullName evidence="1">Uncharacterized protein</fullName>
    </submittedName>
</protein>
<evidence type="ECO:0000313" key="2">
    <source>
        <dbReference type="Proteomes" id="UP001183176"/>
    </source>
</evidence>
<dbReference type="Proteomes" id="UP001183176">
    <property type="component" value="Unassembled WGS sequence"/>
</dbReference>
<sequence length="82" mass="8437">MGALSAGDEKQALACVLPGTVPLAMTRSLSTKMTGTAVYLPKSGADGPTVFGYVGSGRSIDVTVTRESDGKFWVTKVVTRAA</sequence>
<comment type="caution">
    <text evidence="1">The sequence shown here is derived from an EMBL/GenBank/DDBJ whole genome shotgun (WGS) entry which is preliminary data.</text>
</comment>
<proteinExistence type="predicted"/>
<dbReference type="RefSeq" id="WP_311423887.1">
    <property type="nucleotide sequence ID" value="NZ_JAVREH010000021.1"/>
</dbReference>
<organism evidence="1 2">
    <name type="scientific">Jatrophihabitans lederbergiae</name>
    <dbReference type="NCBI Taxonomy" id="3075547"/>
    <lineage>
        <taxon>Bacteria</taxon>
        <taxon>Bacillati</taxon>
        <taxon>Actinomycetota</taxon>
        <taxon>Actinomycetes</taxon>
        <taxon>Jatrophihabitantales</taxon>
        <taxon>Jatrophihabitantaceae</taxon>
        <taxon>Jatrophihabitans</taxon>
    </lineage>
</organism>
<name>A0ABU2JDC7_9ACTN</name>
<gene>
    <name evidence="1" type="ORF">RM423_15180</name>
</gene>
<evidence type="ECO:0000313" key="1">
    <source>
        <dbReference type="EMBL" id="MDT0262738.1"/>
    </source>
</evidence>
<keyword evidence="2" id="KW-1185">Reference proteome</keyword>
<reference evidence="2" key="1">
    <citation type="submission" date="2023-07" db="EMBL/GenBank/DDBJ databases">
        <title>30 novel species of actinomycetes from the DSMZ collection.</title>
        <authorList>
            <person name="Nouioui I."/>
        </authorList>
    </citation>
    <scope>NUCLEOTIDE SEQUENCE [LARGE SCALE GENOMIC DNA]</scope>
    <source>
        <strain evidence="2">DSM 44399</strain>
    </source>
</reference>
<accession>A0ABU2JDC7</accession>
<dbReference type="EMBL" id="JAVREH010000021">
    <property type="protein sequence ID" value="MDT0262738.1"/>
    <property type="molecule type" value="Genomic_DNA"/>
</dbReference>